<dbReference type="InterPro" id="IPR017853">
    <property type="entry name" value="GH"/>
</dbReference>
<name>A0A9W6VG43_9PSEU</name>
<evidence type="ECO:0000313" key="2">
    <source>
        <dbReference type="EMBL" id="GLY70343.1"/>
    </source>
</evidence>
<evidence type="ECO:0000313" key="3">
    <source>
        <dbReference type="Proteomes" id="UP001165136"/>
    </source>
</evidence>
<feature type="chain" id="PRO_5040804885" evidence="1">
    <location>
        <begin position="28"/>
        <end position="493"/>
    </location>
</feature>
<organism evidence="2 3">
    <name type="scientific">Amycolatopsis taiwanensis</name>
    <dbReference type="NCBI Taxonomy" id="342230"/>
    <lineage>
        <taxon>Bacteria</taxon>
        <taxon>Bacillati</taxon>
        <taxon>Actinomycetota</taxon>
        <taxon>Actinomycetes</taxon>
        <taxon>Pseudonocardiales</taxon>
        <taxon>Pseudonocardiaceae</taxon>
        <taxon>Amycolatopsis</taxon>
    </lineage>
</organism>
<feature type="signal peptide" evidence="1">
    <location>
        <begin position="1"/>
        <end position="27"/>
    </location>
</feature>
<dbReference type="SUPFAM" id="SSF51445">
    <property type="entry name" value="(Trans)glycosidases"/>
    <property type="match status" value="1"/>
</dbReference>
<evidence type="ECO:0000256" key="1">
    <source>
        <dbReference type="SAM" id="SignalP"/>
    </source>
</evidence>
<comment type="caution">
    <text evidence="2">The sequence shown here is derived from an EMBL/GenBank/DDBJ whole genome shotgun (WGS) entry which is preliminary data.</text>
</comment>
<reference evidence="2" key="1">
    <citation type="submission" date="2023-03" db="EMBL/GenBank/DDBJ databases">
        <title>Amycolatopsis taiwanensis NBRC 103393.</title>
        <authorList>
            <person name="Ichikawa N."/>
            <person name="Sato H."/>
            <person name="Tonouchi N."/>
        </authorList>
    </citation>
    <scope>NUCLEOTIDE SEQUENCE</scope>
    <source>
        <strain evidence="2">NBRC 103393</strain>
    </source>
</reference>
<accession>A0A9W6VG43</accession>
<dbReference type="EMBL" id="BSTI01000022">
    <property type="protein sequence ID" value="GLY70343.1"/>
    <property type="molecule type" value="Genomic_DNA"/>
</dbReference>
<dbReference type="RefSeq" id="WP_285489557.1">
    <property type="nucleotide sequence ID" value="NZ_BSTI01000022.1"/>
</dbReference>
<dbReference type="Proteomes" id="UP001165136">
    <property type="component" value="Unassembled WGS sequence"/>
</dbReference>
<sequence length="493" mass="54128">MRTEGILTTCAAVAAILLTAALPGATAAASRPPSQISNVFGAYAGEIREAVAGPDGYRHVDTEATLNKLGELHNNTFVYLIWDAPSDWDDLRTAFLPAAQKRGMDVWIYLVPPTECSPQRCSYPYQTDYLRWAQEIAALSKRYPALKGYAIDDFNHNLNLFTPEYVRQMQDTSKAINPRLVFLPQVYNTTITPEFVDSYGPLIDGLILAFRDDPYRNTQRTDTLRAQLDAASAKLAKYHKPLVLMNYTSSLSATPFPPTPEYVRTTTEVGAEYVAAGKLGGTLTYVLPLNPADDWNHDNHAYHGVGRLSLFVPMATPTNAGDTAGASQVVQVDPNADEYHITFRHNDTYYSGGQTAGYQLKQLLVDGEVVWETDVAADAPGYSTVDVDLSQQLRGKTSATLTFRLLERAGVSNFWVDVSFDDIQATGFTVANPGFESRDTWELSSSNHGLLPDFDQYLPDRAVQAFAEVQRVYGAQERGHHGAAKGASGEFGG</sequence>
<proteinExistence type="predicted"/>
<protein>
    <submittedName>
        <fullName evidence="2">Uncharacterized protein</fullName>
    </submittedName>
</protein>
<dbReference type="AlphaFoldDB" id="A0A9W6VG43"/>
<keyword evidence="1" id="KW-0732">Signal</keyword>
<gene>
    <name evidence="2" type="ORF">Atai01_69620</name>
</gene>
<keyword evidence="3" id="KW-1185">Reference proteome</keyword>